<dbReference type="AlphaFoldDB" id="A0A9D1HMG1"/>
<keyword evidence="7 10" id="KW-0804">Transcription</keyword>
<organism evidence="11 12">
    <name type="scientific">Candidatus Avidehalobacter gallistercoris</name>
    <dbReference type="NCBI Taxonomy" id="2840694"/>
    <lineage>
        <taxon>Bacteria</taxon>
        <taxon>Bacillati</taxon>
        <taxon>Bacillota</taxon>
        <taxon>Clostridia</taxon>
        <taxon>Eubacteriales</taxon>
        <taxon>Peptococcaceae</taxon>
        <taxon>Peptococcaceae incertae sedis</taxon>
        <taxon>Candidatus Avidehalobacter</taxon>
    </lineage>
</organism>
<keyword evidence="5 10" id="KW-0808">Transferase</keyword>
<dbReference type="GO" id="GO:0003677">
    <property type="term" value="F:DNA binding"/>
    <property type="evidence" value="ECO:0007669"/>
    <property type="project" value="UniProtKB-UniRule"/>
</dbReference>
<comment type="subunit">
    <text evidence="10">The RNAP catalytic core consists of 2 alpha, 1 beta, 1 beta' and 1 omega subunit. When a sigma factor is associated with the core the holoenzyme is formed, which can initiate transcription.</text>
</comment>
<evidence type="ECO:0000256" key="9">
    <source>
        <dbReference type="ARBA" id="ARBA00048552"/>
    </source>
</evidence>
<dbReference type="GO" id="GO:0006351">
    <property type="term" value="P:DNA-templated transcription"/>
    <property type="evidence" value="ECO:0007669"/>
    <property type="project" value="UniProtKB-UniRule"/>
</dbReference>
<dbReference type="SMART" id="SM01409">
    <property type="entry name" value="RNA_pol_Rpb6"/>
    <property type="match status" value="1"/>
</dbReference>
<reference evidence="11" key="2">
    <citation type="journal article" date="2021" name="PeerJ">
        <title>Extensive microbial diversity within the chicken gut microbiome revealed by metagenomics and culture.</title>
        <authorList>
            <person name="Gilroy R."/>
            <person name="Ravi A."/>
            <person name="Getino M."/>
            <person name="Pursley I."/>
            <person name="Horton D.L."/>
            <person name="Alikhan N.F."/>
            <person name="Baker D."/>
            <person name="Gharbi K."/>
            <person name="Hall N."/>
            <person name="Watson M."/>
            <person name="Adriaenssens E.M."/>
            <person name="Foster-Nyarko E."/>
            <person name="Jarju S."/>
            <person name="Secka A."/>
            <person name="Antonio M."/>
            <person name="Oren A."/>
            <person name="Chaudhuri R.R."/>
            <person name="La Ragione R."/>
            <person name="Hildebrand F."/>
            <person name="Pallen M.J."/>
        </authorList>
    </citation>
    <scope>NUCLEOTIDE SEQUENCE</scope>
    <source>
        <strain evidence="11">2830</strain>
    </source>
</reference>
<dbReference type="Proteomes" id="UP000824124">
    <property type="component" value="Unassembled WGS sequence"/>
</dbReference>
<dbReference type="EMBL" id="DVMH01000038">
    <property type="protein sequence ID" value="HIU11036.1"/>
    <property type="molecule type" value="Genomic_DNA"/>
</dbReference>
<evidence type="ECO:0000256" key="3">
    <source>
        <dbReference type="ARBA" id="ARBA00013725"/>
    </source>
</evidence>
<protein>
    <recommendedName>
        <fullName evidence="3 10">DNA-directed RNA polymerase subunit omega</fullName>
        <shortName evidence="10">RNAP omega subunit</shortName>
        <ecNumber evidence="2 10">2.7.7.6</ecNumber>
    </recommendedName>
    <alternativeName>
        <fullName evidence="10">RNA polymerase omega subunit</fullName>
    </alternativeName>
    <alternativeName>
        <fullName evidence="8 10">Transcriptase subunit omega</fullName>
    </alternativeName>
</protein>
<dbReference type="InterPro" id="IPR006110">
    <property type="entry name" value="Pol_omega/Rpo6/RPB6"/>
</dbReference>
<dbReference type="GO" id="GO:0003899">
    <property type="term" value="F:DNA-directed RNA polymerase activity"/>
    <property type="evidence" value="ECO:0007669"/>
    <property type="project" value="UniProtKB-UniRule"/>
</dbReference>
<evidence type="ECO:0000256" key="6">
    <source>
        <dbReference type="ARBA" id="ARBA00022695"/>
    </source>
</evidence>
<evidence type="ECO:0000256" key="8">
    <source>
        <dbReference type="ARBA" id="ARBA00029924"/>
    </source>
</evidence>
<dbReference type="GO" id="GO:0000428">
    <property type="term" value="C:DNA-directed RNA polymerase complex"/>
    <property type="evidence" value="ECO:0007669"/>
    <property type="project" value="UniProtKB-KW"/>
</dbReference>
<evidence type="ECO:0000313" key="12">
    <source>
        <dbReference type="Proteomes" id="UP000824124"/>
    </source>
</evidence>
<comment type="similarity">
    <text evidence="1 10">Belongs to the RNA polymerase subunit omega family.</text>
</comment>
<dbReference type="SUPFAM" id="SSF63562">
    <property type="entry name" value="RPB6/omega subunit-like"/>
    <property type="match status" value="1"/>
</dbReference>
<evidence type="ECO:0000256" key="1">
    <source>
        <dbReference type="ARBA" id="ARBA00006711"/>
    </source>
</evidence>
<comment type="caution">
    <text evidence="11">The sequence shown here is derived from an EMBL/GenBank/DDBJ whole genome shotgun (WGS) entry which is preliminary data.</text>
</comment>
<comment type="function">
    <text evidence="10">Promotes RNA polymerase assembly. Latches the N- and C-terminal regions of the beta' subunit thereby facilitating its interaction with the beta and alpha subunits.</text>
</comment>
<dbReference type="InterPro" id="IPR036161">
    <property type="entry name" value="RPB6/omega-like_sf"/>
</dbReference>
<comment type="catalytic activity">
    <reaction evidence="9 10">
        <text>RNA(n) + a ribonucleoside 5'-triphosphate = RNA(n+1) + diphosphate</text>
        <dbReference type="Rhea" id="RHEA:21248"/>
        <dbReference type="Rhea" id="RHEA-COMP:14527"/>
        <dbReference type="Rhea" id="RHEA-COMP:17342"/>
        <dbReference type="ChEBI" id="CHEBI:33019"/>
        <dbReference type="ChEBI" id="CHEBI:61557"/>
        <dbReference type="ChEBI" id="CHEBI:140395"/>
        <dbReference type="EC" id="2.7.7.6"/>
    </reaction>
</comment>
<dbReference type="NCBIfam" id="TIGR00690">
    <property type="entry name" value="rpoZ"/>
    <property type="match status" value="1"/>
</dbReference>
<evidence type="ECO:0000256" key="4">
    <source>
        <dbReference type="ARBA" id="ARBA00022478"/>
    </source>
</evidence>
<keyword evidence="4 10" id="KW-0240">DNA-directed RNA polymerase</keyword>
<evidence type="ECO:0000313" key="11">
    <source>
        <dbReference type="EMBL" id="HIU11036.1"/>
    </source>
</evidence>
<evidence type="ECO:0000256" key="7">
    <source>
        <dbReference type="ARBA" id="ARBA00023163"/>
    </source>
</evidence>
<proteinExistence type="inferred from homology"/>
<dbReference type="HAMAP" id="MF_00366">
    <property type="entry name" value="RNApol_bact_RpoZ"/>
    <property type="match status" value="1"/>
</dbReference>
<keyword evidence="6 10" id="KW-0548">Nucleotidyltransferase</keyword>
<dbReference type="Pfam" id="PF01192">
    <property type="entry name" value="RNA_pol_Rpb6"/>
    <property type="match status" value="1"/>
</dbReference>
<dbReference type="EC" id="2.7.7.6" evidence="2 10"/>
<evidence type="ECO:0000256" key="10">
    <source>
        <dbReference type="HAMAP-Rule" id="MF_00366"/>
    </source>
</evidence>
<evidence type="ECO:0000256" key="5">
    <source>
        <dbReference type="ARBA" id="ARBA00022679"/>
    </source>
</evidence>
<reference evidence="11" key="1">
    <citation type="submission" date="2020-10" db="EMBL/GenBank/DDBJ databases">
        <authorList>
            <person name="Gilroy R."/>
        </authorList>
    </citation>
    <scope>NUCLEOTIDE SEQUENCE</scope>
    <source>
        <strain evidence="11">2830</strain>
    </source>
</reference>
<gene>
    <name evidence="10 11" type="primary">rpoZ</name>
    <name evidence="11" type="ORF">IAB00_07380</name>
</gene>
<evidence type="ECO:0000256" key="2">
    <source>
        <dbReference type="ARBA" id="ARBA00012418"/>
    </source>
</evidence>
<dbReference type="PANTHER" id="PTHR34476">
    <property type="entry name" value="DNA-DIRECTED RNA POLYMERASE SUBUNIT OMEGA"/>
    <property type="match status" value="1"/>
</dbReference>
<name>A0A9D1HMG1_9FIRM</name>
<sequence length="66" mass="7473">MNKPYIDSIATKSDSKYELIVAAAKRARQITNDEPELTRSGKINPVSQALHEIDDDKLTWETRNGE</sequence>
<dbReference type="InterPro" id="IPR003716">
    <property type="entry name" value="DNA-dir_RNA_pol_omega"/>
</dbReference>
<dbReference type="PANTHER" id="PTHR34476:SF1">
    <property type="entry name" value="DNA-DIRECTED RNA POLYMERASE SUBUNIT OMEGA"/>
    <property type="match status" value="1"/>
</dbReference>
<accession>A0A9D1HMG1</accession>
<dbReference type="Gene3D" id="3.90.940.10">
    <property type="match status" value="1"/>
</dbReference>